<dbReference type="InterPro" id="IPR016135">
    <property type="entry name" value="UBQ-conjugating_enzyme/RWD"/>
</dbReference>
<dbReference type="PROSITE" id="PS50089">
    <property type="entry name" value="ZF_RING_2"/>
    <property type="match status" value="1"/>
</dbReference>
<evidence type="ECO:0000256" key="2">
    <source>
        <dbReference type="SAM" id="MobiDB-lite"/>
    </source>
</evidence>
<dbReference type="EMBL" id="CAXHTA020000018">
    <property type="protein sequence ID" value="CAL5228276.1"/>
    <property type="molecule type" value="Genomic_DNA"/>
</dbReference>
<dbReference type="CDD" id="cd23818">
    <property type="entry name" value="RWD_RNF25"/>
    <property type="match status" value="1"/>
</dbReference>
<dbReference type="InterPro" id="IPR006575">
    <property type="entry name" value="RWD_dom"/>
</dbReference>
<keyword evidence="1" id="KW-0863">Zinc-finger</keyword>
<dbReference type="Gene3D" id="3.30.40.10">
    <property type="entry name" value="Zinc/RING finger domain, C3HC4 (zinc finger)"/>
    <property type="match status" value="1"/>
</dbReference>
<name>A0ABP1G7S1_9CHLO</name>
<evidence type="ECO:0000259" key="4">
    <source>
        <dbReference type="PROSITE" id="PS50908"/>
    </source>
</evidence>
<dbReference type="SUPFAM" id="SSF54495">
    <property type="entry name" value="UBC-like"/>
    <property type="match status" value="1"/>
</dbReference>
<dbReference type="PANTHER" id="PTHR13198:SF4">
    <property type="entry name" value="E3 UBIQUITIN-PROTEIN LIGASE RNF25"/>
    <property type="match status" value="1"/>
</dbReference>
<feature type="compositionally biased region" description="Basic and acidic residues" evidence="2">
    <location>
        <begin position="259"/>
        <end position="269"/>
    </location>
</feature>
<proteinExistence type="predicted"/>
<dbReference type="Pfam" id="PF05773">
    <property type="entry name" value="RWD"/>
    <property type="match status" value="1"/>
</dbReference>
<organism evidence="5 6">
    <name type="scientific">Coccomyxa viridis</name>
    <dbReference type="NCBI Taxonomy" id="1274662"/>
    <lineage>
        <taxon>Eukaryota</taxon>
        <taxon>Viridiplantae</taxon>
        <taxon>Chlorophyta</taxon>
        <taxon>core chlorophytes</taxon>
        <taxon>Trebouxiophyceae</taxon>
        <taxon>Trebouxiophyceae incertae sedis</taxon>
        <taxon>Coccomyxaceae</taxon>
        <taxon>Coccomyxa</taxon>
    </lineage>
</organism>
<feature type="compositionally biased region" description="Low complexity" evidence="2">
    <location>
        <begin position="332"/>
        <end position="343"/>
    </location>
</feature>
<feature type="region of interest" description="Disordered" evidence="2">
    <location>
        <begin position="244"/>
        <end position="390"/>
    </location>
</feature>
<dbReference type="PANTHER" id="PTHR13198">
    <property type="entry name" value="RING FINGER PROTEIN 25"/>
    <property type="match status" value="1"/>
</dbReference>
<keyword evidence="6" id="KW-1185">Reference proteome</keyword>
<comment type="caution">
    <text evidence="5">The sequence shown here is derived from an EMBL/GenBank/DDBJ whole genome shotgun (WGS) entry which is preliminary data.</text>
</comment>
<dbReference type="PROSITE" id="PS50908">
    <property type="entry name" value="RWD"/>
    <property type="match status" value="1"/>
</dbReference>
<keyword evidence="1" id="KW-0479">Metal-binding</keyword>
<evidence type="ECO:0000256" key="1">
    <source>
        <dbReference type="PROSITE-ProRule" id="PRU00175"/>
    </source>
</evidence>
<accession>A0ABP1G7S1</accession>
<keyword evidence="1" id="KW-0862">Zinc</keyword>
<dbReference type="InterPro" id="IPR039133">
    <property type="entry name" value="RNF25"/>
</dbReference>
<feature type="domain" description="RING-type" evidence="3">
    <location>
        <begin position="93"/>
        <end position="177"/>
    </location>
</feature>
<gene>
    <name evidence="5" type="primary">g11380</name>
    <name evidence="5" type="ORF">VP750_LOCUS10182</name>
</gene>
<dbReference type="CDD" id="cd16448">
    <property type="entry name" value="RING-H2"/>
    <property type="match status" value="1"/>
</dbReference>
<dbReference type="InterPro" id="IPR001841">
    <property type="entry name" value="Znf_RING"/>
</dbReference>
<evidence type="ECO:0000259" key="3">
    <source>
        <dbReference type="PROSITE" id="PS50089"/>
    </source>
</evidence>
<dbReference type="InterPro" id="IPR013083">
    <property type="entry name" value="Znf_RING/FYVE/PHD"/>
</dbReference>
<dbReference type="Proteomes" id="UP001497392">
    <property type="component" value="Unassembled WGS sequence"/>
</dbReference>
<feature type="compositionally biased region" description="Low complexity" evidence="2">
    <location>
        <begin position="285"/>
        <end position="299"/>
    </location>
</feature>
<dbReference type="Gene3D" id="3.10.110.10">
    <property type="entry name" value="Ubiquitin Conjugating Enzyme"/>
    <property type="match status" value="1"/>
</dbReference>
<feature type="domain" description="RWD" evidence="4">
    <location>
        <begin position="1"/>
        <end position="86"/>
    </location>
</feature>
<sequence>MTVKVATSPYTGDDSARQFVAADLIITAGDGYPERPPHISLREVKGLGDRRTAELLQRLQQDAVESSGSMLLGMLCESARDQLTAMNRPEGACIFCLDELCDDSSSAAEADLLKLPCYHCFHMDCFARWWRWEQRSLHGKRKQILEDLGARAAPVLSEQGLVPDAKGLFTIHCPSCRLRVTPADLAHALPTLLPKKGTPATEALERAEDSRALELPLEELQRLRLRQQQNAQIFQRQKSRNGIVDDSWGVSLGPSLEPTSHKDKAEGDAHASQCINGQPKLPDKGQSGQGSLSGMQQRSLKQLPQKGSSSSGNQADGPNSAGLRPTAPHSQSTGSRLGASSRGRGQRGSRGLHDRGRSSSDSALLGRGQRGRHSKAGGAPQAREHELVTQ</sequence>
<evidence type="ECO:0000313" key="5">
    <source>
        <dbReference type="EMBL" id="CAL5228276.1"/>
    </source>
</evidence>
<reference evidence="5 6" key="1">
    <citation type="submission" date="2024-06" db="EMBL/GenBank/DDBJ databases">
        <authorList>
            <person name="Kraege A."/>
            <person name="Thomma B."/>
        </authorList>
    </citation>
    <scope>NUCLEOTIDE SEQUENCE [LARGE SCALE GENOMIC DNA]</scope>
</reference>
<dbReference type="SUPFAM" id="SSF57850">
    <property type="entry name" value="RING/U-box"/>
    <property type="match status" value="1"/>
</dbReference>
<protein>
    <submittedName>
        <fullName evidence="5">G11380 protein</fullName>
    </submittedName>
</protein>
<feature type="compositionally biased region" description="Polar residues" evidence="2">
    <location>
        <begin position="300"/>
        <end position="317"/>
    </location>
</feature>
<evidence type="ECO:0000313" key="6">
    <source>
        <dbReference type="Proteomes" id="UP001497392"/>
    </source>
</evidence>